<evidence type="ECO:0000313" key="4">
    <source>
        <dbReference type="Proteomes" id="UP000307217"/>
    </source>
</evidence>
<name>A0A5S3VC01_9GAMM</name>
<dbReference type="OrthoDB" id="6289460at2"/>
<reference evidence="3 4" key="2">
    <citation type="submission" date="2019-06" db="EMBL/GenBank/DDBJ databases">
        <title>Co-occurence of chitin degradation, pigmentation and bioactivity in marine Pseudoalteromonas.</title>
        <authorList>
            <person name="Sonnenschein E.C."/>
            <person name="Bech P.K."/>
        </authorList>
    </citation>
    <scope>NUCLEOTIDE SEQUENCE [LARGE SCALE GENOMIC DNA]</scope>
    <source>
        <strain evidence="4">S3790</strain>
        <strain evidence="2 3">S3895</strain>
    </source>
</reference>
<dbReference type="EMBL" id="PNBW01000060">
    <property type="protein sequence ID" value="TMO73454.1"/>
    <property type="molecule type" value="Genomic_DNA"/>
</dbReference>
<accession>A0A5S3VC01</accession>
<comment type="caution">
    <text evidence="1">The sequence shown here is derived from an EMBL/GenBank/DDBJ whole genome shotgun (WGS) entry which is preliminary data.</text>
</comment>
<dbReference type="AlphaFoldDB" id="A0A5S3VC01"/>
<dbReference type="Proteomes" id="UP000307164">
    <property type="component" value="Unassembled WGS sequence"/>
</dbReference>
<dbReference type="RefSeq" id="WP_138591198.1">
    <property type="nucleotide sequence ID" value="NZ_PNBW01000060.1"/>
</dbReference>
<evidence type="ECO:0000313" key="3">
    <source>
        <dbReference type="Proteomes" id="UP000307164"/>
    </source>
</evidence>
<gene>
    <name evidence="1" type="ORF">CWC19_06945</name>
    <name evidence="2" type="ORF">CWC20_13130</name>
</gene>
<dbReference type="EMBL" id="PNBX01000026">
    <property type="protein sequence ID" value="TMO69007.1"/>
    <property type="molecule type" value="Genomic_DNA"/>
</dbReference>
<keyword evidence="3" id="KW-1185">Reference proteome</keyword>
<dbReference type="Proteomes" id="UP000307217">
    <property type="component" value="Unassembled WGS sequence"/>
</dbReference>
<sequence>MFQGAQIKLKCWFHNLAHRPNYRRYTNSDMGIEQALKSNIPSPHWLLIDDVKTEKVTDHAVEDVSKYTLKTRSVFIKHVFINDIKNQVKPTISAVDIDFFRALDHMSMYYFVLVYVKSQTTQQYDSAFFLDDYEAIQGIGKAEAQSRATDLASISKIIRTFLL</sequence>
<evidence type="ECO:0000313" key="1">
    <source>
        <dbReference type="EMBL" id="TMO69007.1"/>
    </source>
</evidence>
<reference evidence="3 4" key="1">
    <citation type="submission" date="2018-01" db="EMBL/GenBank/DDBJ databases">
        <authorList>
            <person name="Paulsen S."/>
            <person name="Gram L.K."/>
        </authorList>
    </citation>
    <scope>NUCLEOTIDE SEQUENCE [LARGE SCALE GENOMIC DNA]</scope>
    <source>
        <strain evidence="1 4">S3790</strain>
        <strain evidence="2 3">S3895</strain>
    </source>
</reference>
<organism evidence="1 4">
    <name type="scientific">Pseudoalteromonas aurantia</name>
    <dbReference type="NCBI Taxonomy" id="43654"/>
    <lineage>
        <taxon>Bacteria</taxon>
        <taxon>Pseudomonadati</taxon>
        <taxon>Pseudomonadota</taxon>
        <taxon>Gammaproteobacteria</taxon>
        <taxon>Alteromonadales</taxon>
        <taxon>Pseudoalteromonadaceae</taxon>
        <taxon>Pseudoalteromonas</taxon>
    </lineage>
</organism>
<reference evidence="1" key="3">
    <citation type="submission" date="2019-09" db="EMBL/GenBank/DDBJ databases">
        <title>Co-occurence of chitin degradation, pigmentation and bioactivity in marine Pseudoalteromonas.</title>
        <authorList>
            <person name="Sonnenschein E.C."/>
            <person name="Bech P.K."/>
        </authorList>
    </citation>
    <scope>NUCLEOTIDE SEQUENCE</scope>
    <source>
        <strain evidence="1">S3790</strain>
    </source>
</reference>
<proteinExistence type="predicted"/>
<evidence type="ECO:0000313" key="2">
    <source>
        <dbReference type="EMBL" id="TMO73454.1"/>
    </source>
</evidence>
<protein>
    <submittedName>
        <fullName evidence="1">Uncharacterized protein</fullName>
    </submittedName>
</protein>